<comment type="caution">
    <text evidence="1">The sequence shown here is derived from an EMBL/GenBank/DDBJ whole genome shotgun (WGS) entry which is preliminary data.</text>
</comment>
<gene>
    <name evidence="1" type="ORF">CSOL1703_00006306</name>
</gene>
<protein>
    <submittedName>
        <fullName evidence="1">Uncharacterized protein</fullName>
    </submittedName>
</protein>
<evidence type="ECO:0000313" key="1">
    <source>
        <dbReference type="EMBL" id="CAH0056366.1"/>
    </source>
</evidence>
<sequence length="87" mass="9566">MSSITPVLDFKSTLNKTPIDAPSGYEGIVNSKVQIVITTWKTIDKAVDASKRRGMGVAISDKGVRSIYTPMFIWASQLINRFITTST</sequence>
<evidence type="ECO:0000313" key="2">
    <source>
        <dbReference type="Proteomes" id="UP000775872"/>
    </source>
</evidence>
<dbReference type="OrthoDB" id="10285576at2759"/>
<dbReference type="EMBL" id="CABFOC020000063">
    <property type="protein sequence ID" value="CAH0056366.1"/>
    <property type="molecule type" value="Genomic_DNA"/>
</dbReference>
<dbReference type="AlphaFoldDB" id="A0A9N9ZIY9"/>
<proteinExistence type="predicted"/>
<organism evidence="1 2">
    <name type="scientific">Clonostachys solani</name>
    <dbReference type="NCBI Taxonomy" id="160281"/>
    <lineage>
        <taxon>Eukaryota</taxon>
        <taxon>Fungi</taxon>
        <taxon>Dikarya</taxon>
        <taxon>Ascomycota</taxon>
        <taxon>Pezizomycotina</taxon>
        <taxon>Sordariomycetes</taxon>
        <taxon>Hypocreomycetidae</taxon>
        <taxon>Hypocreales</taxon>
        <taxon>Bionectriaceae</taxon>
        <taxon>Clonostachys</taxon>
    </lineage>
</organism>
<reference evidence="1 2" key="2">
    <citation type="submission" date="2021-10" db="EMBL/GenBank/DDBJ databases">
        <authorList>
            <person name="Piombo E."/>
        </authorList>
    </citation>
    <scope>NUCLEOTIDE SEQUENCE [LARGE SCALE GENOMIC DNA]</scope>
</reference>
<dbReference type="Proteomes" id="UP000775872">
    <property type="component" value="Unassembled WGS sequence"/>
</dbReference>
<reference evidence="2" key="1">
    <citation type="submission" date="2019-06" db="EMBL/GenBank/DDBJ databases">
        <authorList>
            <person name="Broberg M."/>
        </authorList>
    </citation>
    <scope>NUCLEOTIDE SEQUENCE [LARGE SCALE GENOMIC DNA]</scope>
</reference>
<name>A0A9N9ZIY9_9HYPO</name>
<accession>A0A9N9ZIY9</accession>
<keyword evidence="2" id="KW-1185">Reference proteome</keyword>